<proteinExistence type="predicted"/>
<name>A0AA37V2Q2_9BACT</name>
<evidence type="ECO:0000313" key="2">
    <source>
        <dbReference type="Proteomes" id="UP001161325"/>
    </source>
</evidence>
<protein>
    <submittedName>
        <fullName evidence="1">Uncharacterized protein</fullName>
    </submittedName>
</protein>
<evidence type="ECO:0000313" key="1">
    <source>
        <dbReference type="EMBL" id="GLC28180.1"/>
    </source>
</evidence>
<comment type="caution">
    <text evidence="1">The sequence shown here is derived from an EMBL/GenBank/DDBJ whole genome shotgun (WGS) entry which is preliminary data.</text>
</comment>
<gene>
    <name evidence="1" type="ORF">rosag_46930</name>
</gene>
<reference evidence="1" key="1">
    <citation type="submission" date="2022-08" db="EMBL/GenBank/DDBJ databases">
        <title>Draft genome sequencing of Roseisolibacter agri AW1220.</title>
        <authorList>
            <person name="Tobiishi Y."/>
            <person name="Tonouchi A."/>
        </authorList>
    </citation>
    <scope>NUCLEOTIDE SEQUENCE</scope>
    <source>
        <strain evidence="1">AW1220</strain>
    </source>
</reference>
<dbReference type="AlphaFoldDB" id="A0AA37V2Q2"/>
<dbReference type="Proteomes" id="UP001161325">
    <property type="component" value="Unassembled WGS sequence"/>
</dbReference>
<accession>A0AA37V2Q2</accession>
<keyword evidence="2" id="KW-1185">Reference proteome</keyword>
<organism evidence="1 2">
    <name type="scientific">Roseisolibacter agri</name>
    <dbReference type="NCBI Taxonomy" id="2014610"/>
    <lineage>
        <taxon>Bacteria</taxon>
        <taxon>Pseudomonadati</taxon>
        <taxon>Gemmatimonadota</taxon>
        <taxon>Gemmatimonadia</taxon>
        <taxon>Gemmatimonadales</taxon>
        <taxon>Gemmatimonadaceae</taxon>
        <taxon>Roseisolibacter</taxon>
    </lineage>
</organism>
<dbReference type="EMBL" id="BRXS01000008">
    <property type="protein sequence ID" value="GLC28180.1"/>
    <property type="molecule type" value="Genomic_DNA"/>
</dbReference>
<sequence length="103" mass="10596">MKAVGIAGTHESVVVADCTRCGCRIESPGQEDLAHVSYTYRNRVVTAFTSWAQAASAVGRTATGADDGIMALNESRPPDAAGRLAHAGVARDLRAAVVIAAGE</sequence>